<evidence type="ECO:0000256" key="5">
    <source>
        <dbReference type="ARBA" id="ARBA00014944"/>
    </source>
</evidence>
<dbReference type="PANTHER" id="PTHR14269:SF11">
    <property type="entry name" value="CDP-DIACYLGLYCEROL--GLYCEROL-3-PHOSPHATE 3-PHOSPHATIDYLTRANSFERASE"/>
    <property type="match status" value="1"/>
</dbReference>
<keyword evidence="9 17" id="KW-1133">Transmembrane helix</keyword>
<comment type="catalytic activity">
    <reaction evidence="14">
        <text>a CDP-1,2-diacyl-sn-glycerol + sn-glycerol 3-phosphate = a 1,2-diacyl-sn-glycero-3-phospho-(1'-sn-glycero-3'-phosphate) + CMP + H(+)</text>
        <dbReference type="Rhea" id="RHEA:12593"/>
        <dbReference type="ChEBI" id="CHEBI:15378"/>
        <dbReference type="ChEBI" id="CHEBI:57597"/>
        <dbReference type="ChEBI" id="CHEBI:58332"/>
        <dbReference type="ChEBI" id="CHEBI:60110"/>
        <dbReference type="ChEBI" id="CHEBI:60377"/>
        <dbReference type="EC" id="2.7.8.5"/>
    </reaction>
</comment>
<dbReference type="InterPro" id="IPR048254">
    <property type="entry name" value="CDP_ALCOHOL_P_TRANSF_CS"/>
</dbReference>
<dbReference type="PROSITE" id="PS00379">
    <property type="entry name" value="CDP_ALCOHOL_P_TRANSF"/>
    <property type="match status" value="1"/>
</dbReference>
<evidence type="ECO:0000256" key="13">
    <source>
        <dbReference type="ARBA" id="ARBA00023264"/>
    </source>
</evidence>
<dbReference type="GO" id="GO:0008444">
    <property type="term" value="F:CDP-diacylglycerol-glycerol-3-phosphate 3-phosphatidyltransferase activity"/>
    <property type="evidence" value="ECO:0007669"/>
    <property type="project" value="UniProtKB-UniRule"/>
</dbReference>
<evidence type="ECO:0000256" key="8">
    <source>
        <dbReference type="ARBA" id="ARBA00022692"/>
    </source>
</evidence>
<dbReference type="Gene3D" id="1.20.120.1760">
    <property type="match status" value="1"/>
</dbReference>
<keyword evidence="8 17" id="KW-0812">Transmembrane</keyword>
<comment type="pathway">
    <text evidence="2">Phospholipid metabolism; phosphatidylglycerol biosynthesis; phosphatidylglycerol from CDP-diacylglycerol: step 1/2.</text>
</comment>
<reference evidence="18 19" key="1">
    <citation type="submission" date="2023-10" db="EMBL/GenBank/DDBJ databases">
        <title>Rubellicoccus peritrichatus gen. nov., sp. nov., isolated from an algae of coral reef tank.</title>
        <authorList>
            <person name="Luo J."/>
        </authorList>
    </citation>
    <scope>NUCLEOTIDE SEQUENCE [LARGE SCALE GENOMIC DNA]</scope>
    <source>
        <strain evidence="18 19">CR14</strain>
    </source>
</reference>
<dbReference type="RefSeq" id="WP_317832698.1">
    <property type="nucleotide sequence ID" value="NZ_CP136920.1"/>
</dbReference>
<feature type="transmembrane region" description="Helical" evidence="17">
    <location>
        <begin position="129"/>
        <end position="147"/>
    </location>
</feature>
<dbReference type="EC" id="2.7.8.5" evidence="4 15"/>
<keyword evidence="6" id="KW-0444">Lipid biosynthesis</keyword>
<keyword evidence="19" id="KW-1185">Reference proteome</keyword>
<evidence type="ECO:0000256" key="10">
    <source>
        <dbReference type="ARBA" id="ARBA00023098"/>
    </source>
</evidence>
<dbReference type="InterPro" id="IPR043130">
    <property type="entry name" value="CDP-OH_PTrfase_TM_dom"/>
</dbReference>
<dbReference type="Proteomes" id="UP001304300">
    <property type="component" value="Chromosome"/>
</dbReference>
<dbReference type="AlphaFoldDB" id="A0AAQ3L8F0"/>
<dbReference type="PIRSF" id="PIRSF000847">
    <property type="entry name" value="Phos_ph_gly_syn"/>
    <property type="match status" value="1"/>
</dbReference>
<evidence type="ECO:0000256" key="11">
    <source>
        <dbReference type="ARBA" id="ARBA00023136"/>
    </source>
</evidence>
<comment type="subcellular location">
    <subcellularLocation>
        <location evidence="1">Membrane</location>
        <topology evidence="1">Multi-pass membrane protein</topology>
    </subcellularLocation>
</comment>
<keyword evidence="11 17" id="KW-0472">Membrane</keyword>
<feature type="transmembrane region" description="Helical" evidence="17">
    <location>
        <begin position="31"/>
        <end position="51"/>
    </location>
</feature>
<keyword evidence="10" id="KW-0443">Lipid metabolism</keyword>
<protein>
    <recommendedName>
        <fullName evidence="5 15">CDP-diacylglycerol--glycerol-3-phosphate 3-phosphatidyltransferase</fullName>
        <ecNumber evidence="4 15">2.7.8.5</ecNumber>
    </recommendedName>
</protein>
<organism evidence="18 19">
    <name type="scientific">Rubellicoccus peritrichatus</name>
    <dbReference type="NCBI Taxonomy" id="3080537"/>
    <lineage>
        <taxon>Bacteria</taxon>
        <taxon>Pseudomonadati</taxon>
        <taxon>Verrucomicrobiota</taxon>
        <taxon>Opitutia</taxon>
        <taxon>Puniceicoccales</taxon>
        <taxon>Cerasicoccaceae</taxon>
        <taxon>Rubellicoccus</taxon>
    </lineage>
</organism>
<evidence type="ECO:0000256" key="7">
    <source>
        <dbReference type="ARBA" id="ARBA00022679"/>
    </source>
</evidence>
<feature type="transmembrane region" description="Helical" evidence="17">
    <location>
        <begin position="159"/>
        <end position="182"/>
    </location>
</feature>
<comment type="similarity">
    <text evidence="3 16">Belongs to the CDP-alcohol phosphatidyltransferase class-I family.</text>
</comment>
<dbReference type="Pfam" id="PF01066">
    <property type="entry name" value="CDP-OH_P_transf"/>
    <property type="match status" value="1"/>
</dbReference>
<feature type="transmembrane region" description="Helical" evidence="17">
    <location>
        <begin position="6"/>
        <end position="24"/>
    </location>
</feature>
<evidence type="ECO:0000313" key="18">
    <source>
        <dbReference type="EMBL" id="WOO40587.1"/>
    </source>
</evidence>
<evidence type="ECO:0000256" key="3">
    <source>
        <dbReference type="ARBA" id="ARBA00010441"/>
    </source>
</evidence>
<evidence type="ECO:0000256" key="2">
    <source>
        <dbReference type="ARBA" id="ARBA00005042"/>
    </source>
</evidence>
<gene>
    <name evidence="18" type="primary">pgsA</name>
    <name evidence="18" type="ORF">RZN69_18350</name>
</gene>
<dbReference type="GO" id="GO:0016020">
    <property type="term" value="C:membrane"/>
    <property type="evidence" value="ECO:0007669"/>
    <property type="project" value="UniProtKB-SubCell"/>
</dbReference>
<evidence type="ECO:0000256" key="12">
    <source>
        <dbReference type="ARBA" id="ARBA00023209"/>
    </source>
</evidence>
<dbReference type="NCBIfam" id="TIGR00560">
    <property type="entry name" value="pgsA"/>
    <property type="match status" value="1"/>
</dbReference>
<dbReference type="KEGG" id="puo:RZN69_18350"/>
<evidence type="ECO:0000256" key="4">
    <source>
        <dbReference type="ARBA" id="ARBA00013170"/>
    </source>
</evidence>
<feature type="transmembrane region" description="Helical" evidence="17">
    <location>
        <begin position="71"/>
        <end position="99"/>
    </location>
</feature>
<sequence length="202" mass="22091">MNLPNLLSLSRVAFLFVIAILLYAPFKGAATLAFVLYIIAALTDWADGWVARRFNMITDFGKLMDALADKVLNVGIFVVLVTIPDLLGVWAVFMVLIILTREFLITGLRQVAAVRGVVLAAEKSGKVKTVFQIVSAGFLMAALFLHADFGASTAVSETFRWIGIILLVVATLMTLQSGYMYLSKYWHLLADEPSSAKGKGKK</sequence>
<keyword evidence="7 16" id="KW-0808">Transferase</keyword>
<accession>A0AAQ3L8F0</accession>
<evidence type="ECO:0000256" key="17">
    <source>
        <dbReference type="SAM" id="Phobius"/>
    </source>
</evidence>
<dbReference type="InterPro" id="IPR000462">
    <property type="entry name" value="CDP-OH_P_trans"/>
</dbReference>
<dbReference type="InterPro" id="IPR004570">
    <property type="entry name" value="Phosphatidylglycerol_P_synth"/>
</dbReference>
<dbReference type="GO" id="GO:0046474">
    <property type="term" value="P:glycerophospholipid biosynthetic process"/>
    <property type="evidence" value="ECO:0007669"/>
    <property type="project" value="TreeGrafter"/>
</dbReference>
<keyword evidence="13" id="KW-1208">Phospholipid metabolism</keyword>
<dbReference type="PANTHER" id="PTHR14269">
    <property type="entry name" value="CDP-DIACYLGLYCEROL--GLYCEROL-3-PHOSPHATE 3-PHOSPHATIDYLTRANSFERASE-RELATED"/>
    <property type="match status" value="1"/>
</dbReference>
<dbReference type="InterPro" id="IPR050324">
    <property type="entry name" value="CDP-alcohol_PTase-I"/>
</dbReference>
<evidence type="ECO:0000256" key="14">
    <source>
        <dbReference type="ARBA" id="ARBA00048586"/>
    </source>
</evidence>
<evidence type="ECO:0000256" key="16">
    <source>
        <dbReference type="RuleBase" id="RU003750"/>
    </source>
</evidence>
<dbReference type="EMBL" id="CP136920">
    <property type="protein sequence ID" value="WOO40587.1"/>
    <property type="molecule type" value="Genomic_DNA"/>
</dbReference>
<evidence type="ECO:0000256" key="15">
    <source>
        <dbReference type="NCBIfam" id="TIGR00560"/>
    </source>
</evidence>
<proteinExistence type="inferred from homology"/>
<keyword evidence="12" id="KW-0594">Phospholipid biosynthesis</keyword>
<evidence type="ECO:0000256" key="9">
    <source>
        <dbReference type="ARBA" id="ARBA00022989"/>
    </source>
</evidence>
<name>A0AAQ3L8F0_9BACT</name>
<evidence type="ECO:0000256" key="6">
    <source>
        <dbReference type="ARBA" id="ARBA00022516"/>
    </source>
</evidence>
<evidence type="ECO:0000256" key="1">
    <source>
        <dbReference type="ARBA" id="ARBA00004141"/>
    </source>
</evidence>
<evidence type="ECO:0000313" key="19">
    <source>
        <dbReference type="Proteomes" id="UP001304300"/>
    </source>
</evidence>